<accession>A0A6M8ECU9</accession>
<dbReference type="KEGG" id="paco:AACT_2226"/>
<keyword evidence="1" id="KW-1277">Toxin-antitoxin system</keyword>
<evidence type="ECO:0000256" key="1">
    <source>
        <dbReference type="ARBA" id="ARBA00022649"/>
    </source>
</evidence>
<proteinExistence type="predicted"/>
<dbReference type="RefSeq" id="WP_172127009.1">
    <property type="nucleotide sequence ID" value="NZ_CP042652.1"/>
</dbReference>
<dbReference type="InterPro" id="IPR035093">
    <property type="entry name" value="RelE/ParE_toxin_dom_sf"/>
</dbReference>
<dbReference type="InterPro" id="IPR007712">
    <property type="entry name" value="RelE/ParE_toxin"/>
</dbReference>
<dbReference type="EMBL" id="CP042652">
    <property type="protein sequence ID" value="QKE29353.1"/>
    <property type="molecule type" value="Genomic_DNA"/>
</dbReference>
<keyword evidence="3" id="KW-1185">Reference proteome</keyword>
<dbReference type="Pfam" id="PF05016">
    <property type="entry name" value="ParE_toxin"/>
    <property type="match status" value="1"/>
</dbReference>
<gene>
    <name evidence="2" type="ORF">AACT_2226</name>
</gene>
<dbReference type="Proteomes" id="UP000503483">
    <property type="component" value="Chromosome"/>
</dbReference>
<dbReference type="SUPFAM" id="SSF143011">
    <property type="entry name" value="RelE-like"/>
    <property type="match status" value="1"/>
</dbReference>
<dbReference type="AlphaFoldDB" id="A0A6M8ECU9"/>
<evidence type="ECO:0000313" key="3">
    <source>
        <dbReference type="Proteomes" id="UP000503483"/>
    </source>
</evidence>
<protein>
    <submittedName>
        <fullName evidence="2">Toxin-antitoxin system, toxin component, RelE/ParE family</fullName>
    </submittedName>
</protein>
<organism evidence="2 3">
    <name type="scientific">Arcobacter acticola</name>
    <dbReference type="NCBI Taxonomy" id="1849015"/>
    <lineage>
        <taxon>Bacteria</taxon>
        <taxon>Pseudomonadati</taxon>
        <taxon>Campylobacterota</taxon>
        <taxon>Epsilonproteobacteria</taxon>
        <taxon>Campylobacterales</taxon>
        <taxon>Arcobacteraceae</taxon>
        <taxon>Arcobacter</taxon>
    </lineage>
</organism>
<dbReference type="Gene3D" id="3.30.2310.20">
    <property type="entry name" value="RelE-like"/>
    <property type="match status" value="1"/>
</dbReference>
<name>A0A6M8ECU9_9BACT</name>
<sequence length="97" mass="11389">MYELQLHPKVEDDLKELDNALQIQVFKKLKQIQISPQLGLPLGNKNNMNLSGFKKVYVAKKRVRIVYEIQDDELLIYTIAIGKRNDMEVYKKANERL</sequence>
<reference evidence="2 3" key="1">
    <citation type="submission" date="2019-08" db="EMBL/GenBank/DDBJ databases">
        <title>Complete genome sequence of Arcobacter acticola.</title>
        <authorList>
            <person name="Miller W."/>
        </authorList>
    </citation>
    <scope>NUCLEOTIDE SEQUENCE [LARGE SCALE GENOMIC DNA]</scope>
    <source>
        <strain evidence="2 3">KCTC 52212</strain>
    </source>
</reference>
<evidence type="ECO:0000313" key="2">
    <source>
        <dbReference type="EMBL" id="QKE29353.1"/>
    </source>
</evidence>